<gene>
    <name evidence="2" type="ORF">M413DRAFT_441111</name>
</gene>
<dbReference type="HOGENOM" id="CLU_2352249_0_0_1"/>
<feature type="region of interest" description="Disordered" evidence="1">
    <location>
        <begin position="73"/>
        <end position="97"/>
    </location>
</feature>
<organism evidence="2 3">
    <name type="scientific">Hebeloma cylindrosporum</name>
    <dbReference type="NCBI Taxonomy" id="76867"/>
    <lineage>
        <taxon>Eukaryota</taxon>
        <taxon>Fungi</taxon>
        <taxon>Dikarya</taxon>
        <taxon>Basidiomycota</taxon>
        <taxon>Agaricomycotina</taxon>
        <taxon>Agaricomycetes</taxon>
        <taxon>Agaricomycetidae</taxon>
        <taxon>Agaricales</taxon>
        <taxon>Agaricineae</taxon>
        <taxon>Hymenogastraceae</taxon>
        <taxon>Hebeloma</taxon>
    </lineage>
</organism>
<evidence type="ECO:0000256" key="1">
    <source>
        <dbReference type="SAM" id="MobiDB-lite"/>
    </source>
</evidence>
<feature type="non-terminal residue" evidence="2">
    <location>
        <position position="1"/>
    </location>
</feature>
<proteinExistence type="predicted"/>
<dbReference type="AlphaFoldDB" id="A0A0C3CPL3"/>
<evidence type="ECO:0000313" key="2">
    <source>
        <dbReference type="EMBL" id="KIM46049.1"/>
    </source>
</evidence>
<sequence length="97" mass="10889">MRYLTPPSLSKSSALLSLFMPSVARLHSPVEIIDDSEPERVQLRRINHKHRATKLHDVALLKSHYSRQENSVIEISDSDSHSSSSRCVTSGYPGSEM</sequence>
<evidence type="ECO:0000313" key="3">
    <source>
        <dbReference type="Proteomes" id="UP000053424"/>
    </source>
</evidence>
<name>A0A0C3CPL3_HEBCY</name>
<keyword evidence="3" id="KW-1185">Reference proteome</keyword>
<protein>
    <submittedName>
        <fullName evidence="2">Uncharacterized protein</fullName>
    </submittedName>
</protein>
<dbReference type="Proteomes" id="UP000053424">
    <property type="component" value="Unassembled WGS sequence"/>
</dbReference>
<accession>A0A0C3CPL3</accession>
<dbReference type="EMBL" id="KN831771">
    <property type="protein sequence ID" value="KIM46049.1"/>
    <property type="molecule type" value="Genomic_DNA"/>
</dbReference>
<reference evidence="2 3" key="1">
    <citation type="submission" date="2014-04" db="EMBL/GenBank/DDBJ databases">
        <authorList>
            <consortium name="DOE Joint Genome Institute"/>
            <person name="Kuo A."/>
            <person name="Gay G."/>
            <person name="Dore J."/>
            <person name="Kohler A."/>
            <person name="Nagy L.G."/>
            <person name="Floudas D."/>
            <person name="Copeland A."/>
            <person name="Barry K.W."/>
            <person name="Cichocki N."/>
            <person name="Veneault-Fourrey C."/>
            <person name="LaButti K."/>
            <person name="Lindquist E.A."/>
            <person name="Lipzen A."/>
            <person name="Lundell T."/>
            <person name="Morin E."/>
            <person name="Murat C."/>
            <person name="Sun H."/>
            <person name="Tunlid A."/>
            <person name="Henrissat B."/>
            <person name="Grigoriev I.V."/>
            <person name="Hibbett D.S."/>
            <person name="Martin F."/>
            <person name="Nordberg H.P."/>
            <person name="Cantor M.N."/>
            <person name="Hua S.X."/>
        </authorList>
    </citation>
    <scope>NUCLEOTIDE SEQUENCE [LARGE SCALE GENOMIC DNA]</scope>
    <source>
        <strain evidence="3">h7</strain>
    </source>
</reference>
<reference evidence="3" key="2">
    <citation type="submission" date="2015-01" db="EMBL/GenBank/DDBJ databases">
        <title>Evolutionary Origins and Diversification of the Mycorrhizal Mutualists.</title>
        <authorList>
            <consortium name="DOE Joint Genome Institute"/>
            <consortium name="Mycorrhizal Genomics Consortium"/>
            <person name="Kohler A."/>
            <person name="Kuo A."/>
            <person name="Nagy L.G."/>
            <person name="Floudas D."/>
            <person name="Copeland A."/>
            <person name="Barry K.W."/>
            <person name="Cichocki N."/>
            <person name="Veneault-Fourrey C."/>
            <person name="LaButti K."/>
            <person name="Lindquist E.A."/>
            <person name="Lipzen A."/>
            <person name="Lundell T."/>
            <person name="Morin E."/>
            <person name="Murat C."/>
            <person name="Riley R."/>
            <person name="Ohm R."/>
            <person name="Sun H."/>
            <person name="Tunlid A."/>
            <person name="Henrissat B."/>
            <person name="Grigoriev I.V."/>
            <person name="Hibbett D.S."/>
            <person name="Martin F."/>
        </authorList>
    </citation>
    <scope>NUCLEOTIDE SEQUENCE [LARGE SCALE GENOMIC DNA]</scope>
    <source>
        <strain evidence="3">h7</strain>
    </source>
</reference>